<sequence>MYIAIVDARRYGKQTKYYVLNQDAANDTFPSVNWREVKKEDFAAEAISAYIDRL</sequence>
<reference evidence="1" key="1">
    <citation type="journal article" date="2014" name="Front. Microbiol.">
        <title>High frequency of phylogenetically diverse reductive dehalogenase-homologous genes in deep subseafloor sedimentary metagenomes.</title>
        <authorList>
            <person name="Kawai M."/>
            <person name="Futagami T."/>
            <person name="Toyoda A."/>
            <person name="Takaki Y."/>
            <person name="Nishi S."/>
            <person name="Hori S."/>
            <person name="Arai W."/>
            <person name="Tsubouchi T."/>
            <person name="Morono Y."/>
            <person name="Uchiyama I."/>
            <person name="Ito T."/>
            <person name="Fujiyama A."/>
            <person name="Inagaki F."/>
            <person name="Takami H."/>
        </authorList>
    </citation>
    <scope>NUCLEOTIDE SEQUENCE</scope>
    <source>
        <strain evidence="1">Expedition CK06-06</strain>
    </source>
</reference>
<comment type="caution">
    <text evidence="1">The sequence shown here is derived from an EMBL/GenBank/DDBJ whole genome shotgun (WGS) entry which is preliminary data.</text>
</comment>
<accession>X1CUB2</accession>
<dbReference type="AlphaFoldDB" id="X1CUB2"/>
<name>X1CUB2_9ZZZZ</name>
<evidence type="ECO:0000313" key="1">
    <source>
        <dbReference type="EMBL" id="GAG96537.1"/>
    </source>
</evidence>
<gene>
    <name evidence="1" type="ORF">S01H4_41094</name>
</gene>
<proteinExistence type="predicted"/>
<dbReference type="EMBL" id="BART01022451">
    <property type="protein sequence ID" value="GAG96537.1"/>
    <property type="molecule type" value="Genomic_DNA"/>
</dbReference>
<protein>
    <submittedName>
        <fullName evidence="1">Uncharacterized protein</fullName>
    </submittedName>
</protein>
<organism evidence="1">
    <name type="scientific">marine sediment metagenome</name>
    <dbReference type="NCBI Taxonomy" id="412755"/>
    <lineage>
        <taxon>unclassified sequences</taxon>
        <taxon>metagenomes</taxon>
        <taxon>ecological metagenomes</taxon>
    </lineage>
</organism>